<reference evidence="2" key="1">
    <citation type="journal article" date="2015" name="Genome Biol. Evol.">
        <title>Organellar Genomes of White Spruce (Picea glauca): Assembly and Annotation.</title>
        <authorList>
            <person name="Jackman S.D."/>
            <person name="Warren R.L."/>
            <person name="Gibb E.A."/>
            <person name="Vandervalk B.P."/>
            <person name="Mohamadi H."/>
            <person name="Chu J."/>
            <person name="Raymond A."/>
            <person name="Pleasance S."/>
            <person name="Coope R."/>
            <person name="Wildung M.R."/>
            <person name="Ritland C.E."/>
            <person name="Bousquet J."/>
            <person name="Jones S.J."/>
            <person name="Bohlmann J."/>
            <person name="Birol I."/>
        </authorList>
    </citation>
    <scope>NUCLEOTIDE SEQUENCE [LARGE SCALE GENOMIC DNA]</scope>
    <source>
        <tissue evidence="2">Flushing bud</tissue>
    </source>
</reference>
<gene>
    <name evidence="2" type="ORF">ABT39_MTgene1922</name>
</gene>
<geneLocation type="mitochondrion" evidence="2"/>
<evidence type="ECO:0000256" key="1">
    <source>
        <dbReference type="SAM" id="Phobius"/>
    </source>
</evidence>
<organism evidence="2">
    <name type="scientific">Picea glauca</name>
    <name type="common">White spruce</name>
    <name type="synonym">Pinus glauca</name>
    <dbReference type="NCBI Taxonomy" id="3330"/>
    <lineage>
        <taxon>Eukaryota</taxon>
        <taxon>Viridiplantae</taxon>
        <taxon>Streptophyta</taxon>
        <taxon>Embryophyta</taxon>
        <taxon>Tracheophyta</taxon>
        <taxon>Spermatophyta</taxon>
        <taxon>Pinopsida</taxon>
        <taxon>Pinidae</taxon>
        <taxon>Conifers I</taxon>
        <taxon>Pinales</taxon>
        <taxon>Pinaceae</taxon>
        <taxon>Picea</taxon>
    </lineage>
</organism>
<name>A0A117NG27_PICGL</name>
<comment type="caution">
    <text evidence="2">The sequence shown here is derived from an EMBL/GenBank/DDBJ whole genome shotgun (WGS) entry which is preliminary data.</text>
</comment>
<proteinExistence type="predicted"/>
<feature type="transmembrane region" description="Helical" evidence="1">
    <location>
        <begin position="28"/>
        <end position="51"/>
    </location>
</feature>
<keyword evidence="1" id="KW-0472">Membrane</keyword>
<dbReference type="AlphaFoldDB" id="A0A117NG27"/>
<keyword evidence="2" id="KW-0496">Mitochondrion</keyword>
<evidence type="ECO:0000313" key="2">
    <source>
        <dbReference type="EMBL" id="KUM46116.1"/>
    </source>
</evidence>
<keyword evidence="1" id="KW-1133">Transmembrane helix</keyword>
<sequence length="63" mass="7288">MVLHALVDHRIPVEGGSLASLGRMRLSIYIWPVLLETLIDYLYSIMVTLLISPPTSPQNWYFW</sequence>
<protein>
    <submittedName>
        <fullName evidence="2">Uncharacterized protein</fullName>
    </submittedName>
</protein>
<accession>A0A117NG27</accession>
<dbReference type="EMBL" id="LKAM01000013">
    <property type="protein sequence ID" value="KUM46116.1"/>
    <property type="molecule type" value="Genomic_DNA"/>
</dbReference>
<keyword evidence="1" id="KW-0812">Transmembrane</keyword>